<protein>
    <submittedName>
        <fullName evidence="2">Uncharacterized protein</fullName>
    </submittedName>
</protein>
<dbReference type="InterPro" id="IPR055690">
    <property type="entry name" value="DUF7266"/>
</dbReference>
<keyword evidence="1" id="KW-0812">Transmembrane</keyword>
<name>A0A7G9YQX0_9EURY</name>
<dbReference type="Pfam" id="PF23928">
    <property type="entry name" value="DUF7266"/>
    <property type="match status" value="1"/>
</dbReference>
<accession>A0A7G9YQX0</accession>
<dbReference type="AlphaFoldDB" id="A0A7G9YQX0"/>
<sequence>MVNWMHNTATGINDISRKYNHREHRGTRRVDLKTLCSLCPLWLNLMAFTACMGSIRPQQNTMIHHRGGCRVTGLRKSPLGFVMSLRAAFGDTSYSAYSAVTALPSTLALKSRYLNSAVSVNLKDCRAVSYPLEYVIISGIAILFFAVVMLTAGTMLTAAPLDVAATQQFNDVGNNIGNKLIMFYLIVPEHGTMSTTLEMPQTIGGHAYTVRMSTNNTTDQTVIISADDMSVNISYTLNGIGASIPIDGETHSASGTHRLWFISTD</sequence>
<feature type="transmembrane region" description="Helical" evidence="1">
    <location>
        <begin position="134"/>
        <end position="159"/>
    </location>
</feature>
<organism evidence="2">
    <name type="scientific">Candidatus Methanogaster sp. ANME-2c ERB4</name>
    <dbReference type="NCBI Taxonomy" id="2759911"/>
    <lineage>
        <taxon>Archaea</taxon>
        <taxon>Methanobacteriati</taxon>
        <taxon>Methanobacteriota</taxon>
        <taxon>Stenosarchaea group</taxon>
        <taxon>Methanomicrobia</taxon>
        <taxon>Methanosarcinales</taxon>
        <taxon>ANME-2 cluster</taxon>
        <taxon>Candidatus Methanogasteraceae</taxon>
        <taxon>Candidatus Methanogaster</taxon>
    </lineage>
</organism>
<keyword evidence="1" id="KW-1133">Transmembrane helix</keyword>
<keyword evidence="1" id="KW-0472">Membrane</keyword>
<reference evidence="2" key="1">
    <citation type="submission" date="2020-06" db="EMBL/GenBank/DDBJ databases">
        <title>Unique genomic features of the anaerobic methanotrophic archaea.</title>
        <authorList>
            <person name="Chadwick G.L."/>
            <person name="Skennerton C.T."/>
            <person name="Laso-Perez R."/>
            <person name="Leu A.O."/>
            <person name="Speth D.R."/>
            <person name="Yu H."/>
            <person name="Morgan-Lang C."/>
            <person name="Hatzenpichler R."/>
            <person name="Goudeau D."/>
            <person name="Malmstrom R."/>
            <person name="Brazelton W.J."/>
            <person name="Woyke T."/>
            <person name="Hallam S.J."/>
            <person name="Tyson G.W."/>
            <person name="Wegener G."/>
            <person name="Boetius A."/>
            <person name="Orphan V."/>
        </authorList>
    </citation>
    <scope>NUCLEOTIDE SEQUENCE</scope>
</reference>
<proteinExistence type="predicted"/>
<evidence type="ECO:0000313" key="2">
    <source>
        <dbReference type="EMBL" id="QNO50404.1"/>
    </source>
</evidence>
<dbReference type="EMBL" id="MT631434">
    <property type="protein sequence ID" value="QNO50404.1"/>
    <property type="molecule type" value="Genomic_DNA"/>
</dbReference>
<evidence type="ECO:0000256" key="1">
    <source>
        <dbReference type="SAM" id="Phobius"/>
    </source>
</evidence>
<gene>
    <name evidence="2" type="ORF">CKJHOKLD_00025</name>
</gene>